<protein>
    <submittedName>
        <fullName evidence="1">Uncharacterized protein</fullName>
    </submittedName>
</protein>
<evidence type="ECO:0000313" key="1">
    <source>
        <dbReference type="EMBL" id="DAF63611.1"/>
    </source>
</evidence>
<organism evidence="1">
    <name type="scientific">Siphoviridae sp. ctwQT14</name>
    <dbReference type="NCBI Taxonomy" id="2827971"/>
    <lineage>
        <taxon>Viruses</taxon>
        <taxon>Duplodnaviria</taxon>
        <taxon>Heunggongvirae</taxon>
        <taxon>Uroviricota</taxon>
        <taxon>Caudoviricetes</taxon>
    </lineage>
</organism>
<reference evidence="1" key="1">
    <citation type="journal article" date="2021" name="Proc. Natl. Acad. Sci. U.S.A.">
        <title>A Catalog of Tens of Thousands of Viruses from Human Metagenomes Reveals Hidden Associations with Chronic Diseases.</title>
        <authorList>
            <person name="Tisza M.J."/>
            <person name="Buck C.B."/>
        </authorList>
    </citation>
    <scope>NUCLEOTIDE SEQUENCE</scope>
    <source>
        <strain evidence="1">CtwQT14</strain>
    </source>
</reference>
<sequence>MILLICNSFTFNIFRVMNCLVKRKYRFRK</sequence>
<name>A0A8S5TKM4_9CAUD</name>
<accession>A0A8S5TKM4</accession>
<proteinExistence type="predicted"/>
<dbReference type="EMBL" id="BK032842">
    <property type="protein sequence ID" value="DAF63611.1"/>
    <property type="molecule type" value="Genomic_DNA"/>
</dbReference>